<dbReference type="PANTHER" id="PTHR12128:SF66">
    <property type="entry name" value="4-HYDROXY-2-OXOGLUTARATE ALDOLASE, MITOCHONDRIAL"/>
    <property type="match status" value="1"/>
</dbReference>
<comment type="similarity">
    <text evidence="1 3">Belongs to the DapA family.</text>
</comment>
<dbReference type="Pfam" id="PF00701">
    <property type="entry name" value="DHDPS"/>
    <property type="match status" value="1"/>
</dbReference>
<evidence type="ECO:0000256" key="4">
    <source>
        <dbReference type="PIRSR" id="PIRSR001365-2"/>
    </source>
</evidence>
<dbReference type="InterPro" id="IPR002220">
    <property type="entry name" value="DapA-like"/>
</dbReference>
<dbReference type="SMART" id="SM01130">
    <property type="entry name" value="DHDPS"/>
    <property type="match status" value="1"/>
</dbReference>
<dbReference type="EMBL" id="VHLH01000004">
    <property type="protein sequence ID" value="TPW31228.1"/>
    <property type="molecule type" value="Genomic_DNA"/>
</dbReference>
<keyword evidence="2 3" id="KW-0456">Lyase</keyword>
<organism evidence="5 6">
    <name type="scientific">Pararhizobium mangrovi</name>
    <dbReference type="NCBI Taxonomy" id="2590452"/>
    <lineage>
        <taxon>Bacteria</taxon>
        <taxon>Pseudomonadati</taxon>
        <taxon>Pseudomonadota</taxon>
        <taxon>Alphaproteobacteria</taxon>
        <taxon>Hyphomicrobiales</taxon>
        <taxon>Rhizobiaceae</taxon>
        <taxon>Rhizobium/Agrobacterium group</taxon>
        <taxon>Pararhizobium</taxon>
    </lineage>
</organism>
<feature type="binding site" evidence="4">
    <location>
        <position position="227"/>
    </location>
    <ligand>
        <name>pyruvate</name>
        <dbReference type="ChEBI" id="CHEBI:15361"/>
    </ligand>
</feature>
<keyword evidence="6" id="KW-1185">Reference proteome</keyword>
<dbReference type="GO" id="GO:0005829">
    <property type="term" value="C:cytosol"/>
    <property type="evidence" value="ECO:0007669"/>
    <property type="project" value="TreeGrafter"/>
</dbReference>
<dbReference type="PRINTS" id="PR00146">
    <property type="entry name" value="DHPICSNTHASE"/>
</dbReference>
<accession>A0A506UCA9</accession>
<dbReference type="CDD" id="cd00408">
    <property type="entry name" value="DHDPS-like"/>
    <property type="match status" value="1"/>
</dbReference>
<evidence type="ECO:0000256" key="3">
    <source>
        <dbReference type="PIRNR" id="PIRNR001365"/>
    </source>
</evidence>
<evidence type="ECO:0000256" key="2">
    <source>
        <dbReference type="ARBA" id="ARBA00023239"/>
    </source>
</evidence>
<name>A0A506UCA9_9HYPH</name>
<proteinExistence type="inferred from homology"/>
<dbReference type="GO" id="GO:0008840">
    <property type="term" value="F:4-hydroxy-tetrahydrodipicolinate synthase activity"/>
    <property type="evidence" value="ECO:0007669"/>
    <property type="project" value="TreeGrafter"/>
</dbReference>
<dbReference type="Gene3D" id="3.20.20.70">
    <property type="entry name" value="Aldolase class I"/>
    <property type="match status" value="1"/>
</dbReference>
<comment type="caution">
    <text evidence="5">The sequence shown here is derived from an EMBL/GenBank/DDBJ whole genome shotgun (WGS) entry which is preliminary data.</text>
</comment>
<dbReference type="InterPro" id="IPR013785">
    <property type="entry name" value="Aldolase_TIM"/>
</dbReference>
<dbReference type="PANTHER" id="PTHR12128">
    <property type="entry name" value="DIHYDRODIPICOLINATE SYNTHASE"/>
    <property type="match status" value="1"/>
</dbReference>
<dbReference type="OrthoDB" id="9796205at2"/>
<gene>
    <name evidence="5" type="ORF">FJU11_03245</name>
</gene>
<protein>
    <submittedName>
        <fullName evidence="5">Dihydrodipicolinate synthase family protein</fullName>
    </submittedName>
</protein>
<dbReference type="AlphaFoldDB" id="A0A506UCA9"/>
<sequence length="320" mass="34519">MPTSKENAQAPTAELTSRTHGVFAIAPTPFLPDGALDEASVSMMCDFYAEAGVDGMTVLGIMGEANKLLPEEALTLVRGVIARFSGRPVVVGVSSPNLRALERLAGEAMAAGAAGVMFTPPSTLRTDDQIVGYARTVSETLGPDVPFVLQDHPTATGLVMSPIVIRRIVEECPSCVMLKHEDWPGLDKITTIRAWQNAGEMRRTAILCGNGALFLDFEMARGADGAMTGYAFPEMLVDVVRNYRNGNREAAQDIYDTHLPLLRYEQQPVVGLAVRKHVLARRGAIAHETLRAPAPALSPETLADIDYLLARLARHDMRAG</sequence>
<dbReference type="SUPFAM" id="SSF51569">
    <property type="entry name" value="Aldolase"/>
    <property type="match status" value="1"/>
</dbReference>
<evidence type="ECO:0000313" key="6">
    <source>
        <dbReference type="Proteomes" id="UP000320314"/>
    </source>
</evidence>
<dbReference type="RefSeq" id="WP_141165590.1">
    <property type="nucleotide sequence ID" value="NZ_VHLH01000004.1"/>
</dbReference>
<evidence type="ECO:0000256" key="1">
    <source>
        <dbReference type="ARBA" id="ARBA00007592"/>
    </source>
</evidence>
<evidence type="ECO:0000313" key="5">
    <source>
        <dbReference type="EMBL" id="TPW31228.1"/>
    </source>
</evidence>
<reference evidence="5 6" key="1">
    <citation type="submission" date="2019-06" db="EMBL/GenBank/DDBJ databases">
        <authorList>
            <person name="Li M."/>
        </authorList>
    </citation>
    <scope>NUCLEOTIDE SEQUENCE [LARGE SCALE GENOMIC DNA]</scope>
    <source>
        <strain evidence="5 6">BGMRC6574</strain>
    </source>
</reference>
<dbReference type="PIRSF" id="PIRSF001365">
    <property type="entry name" value="DHDPS"/>
    <property type="match status" value="1"/>
</dbReference>
<dbReference type="Proteomes" id="UP000320314">
    <property type="component" value="Unassembled WGS sequence"/>
</dbReference>